<accession>A0ACD4NWI3</accession>
<sequence length="143" mass="16099">MLESTDRLAAICAEAGIRIVPTSRRRRPGETHARGALTEILTEHGEAHLRFVLHCLRESEHNCEALWSEVIASVSDVLISCPAWRAEPRAFQAALNRIDLEKARLRAVECRPWPVRGSLRALLYLDLERLLWPDPGKMVAEAA</sequence>
<name>A0ACD4NWI3_9HYPH</name>
<gene>
    <name evidence="1" type="ORF">OXU80_13485</name>
</gene>
<evidence type="ECO:0000313" key="1">
    <source>
        <dbReference type="EMBL" id="WAJ31146.1"/>
    </source>
</evidence>
<proteinExistence type="predicted"/>
<organism evidence="1 2">
    <name type="scientific">Antarcticirhabdus aurantiaca</name>
    <dbReference type="NCBI Taxonomy" id="2606717"/>
    <lineage>
        <taxon>Bacteria</taxon>
        <taxon>Pseudomonadati</taxon>
        <taxon>Pseudomonadota</taxon>
        <taxon>Alphaproteobacteria</taxon>
        <taxon>Hyphomicrobiales</taxon>
        <taxon>Aurantimonadaceae</taxon>
        <taxon>Antarcticirhabdus</taxon>
    </lineage>
</organism>
<dbReference type="EMBL" id="CP113520">
    <property type="protein sequence ID" value="WAJ31146.1"/>
    <property type="molecule type" value="Genomic_DNA"/>
</dbReference>
<dbReference type="Proteomes" id="UP001163223">
    <property type="component" value="Chromosome"/>
</dbReference>
<reference evidence="1" key="1">
    <citation type="submission" date="2022-11" db="EMBL/GenBank/DDBJ databases">
        <title>beta-Carotene-producing bacterium, Jeongeuplla avenae sp. nov., alleviates the salt stress of Arabidopsis seedlings.</title>
        <authorList>
            <person name="Jiang L."/>
            <person name="Lee J."/>
        </authorList>
    </citation>
    <scope>NUCLEOTIDE SEQUENCE</scope>
    <source>
        <strain evidence="1">DY_R2A_6</strain>
    </source>
</reference>
<protein>
    <submittedName>
        <fullName evidence="1">Uncharacterized protein</fullName>
    </submittedName>
</protein>
<keyword evidence="2" id="KW-1185">Reference proteome</keyword>
<evidence type="ECO:0000313" key="2">
    <source>
        <dbReference type="Proteomes" id="UP001163223"/>
    </source>
</evidence>